<accession>A0A699VLE5</accession>
<comment type="caution">
    <text evidence="1">The sequence shown here is derived from an EMBL/GenBank/DDBJ whole genome shotgun (WGS) entry which is preliminary data.</text>
</comment>
<dbReference type="AlphaFoldDB" id="A0A699VLE5"/>
<proteinExistence type="predicted"/>
<reference evidence="1" key="1">
    <citation type="journal article" date="2019" name="Sci. Rep.">
        <title>Draft genome of Tanacetum cinerariifolium, the natural source of mosquito coil.</title>
        <authorList>
            <person name="Yamashiro T."/>
            <person name="Shiraishi A."/>
            <person name="Satake H."/>
            <person name="Nakayama K."/>
        </authorList>
    </citation>
    <scope>NUCLEOTIDE SEQUENCE</scope>
</reference>
<name>A0A699VLE5_TANCI</name>
<dbReference type="InterPro" id="IPR032567">
    <property type="entry name" value="RTL1-rel"/>
</dbReference>
<dbReference type="GO" id="GO:0003964">
    <property type="term" value="F:RNA-directed DNA polymerase activity"/>
    <property type="evidence" value="ECO:0007669"/>
    <property type="project" value="UniProtKB-KW"/>
</dbReference>
<dbReference type="EMBL" id="BKCJ011426108">
    <property type="protein sequence ID" value="GFD32584.1"/>
    <property type="molecule type" value="Genomic_DNA"/>
</dbReference>
<dbReference type="PANTHER" id="PTHR15503">
    <property type="entry name" value="LDOC1 RELATED"/>
    <property type="match status" value="1"/>
</dbReference>
<evidence type="ECO:0000313" key="1">
    <source>
        <dbReference type="EMBL" id="GFD32584.1"/>
    </source>
</evidence>
<sequence>MDWLSRYQAVIFCADKIVRIPGGRETLIFYGDGSNQEHETQLNIISCAKTQKYMLKGCQVFLAHVTTKEAEGKSEKKRLKNIPIVQDFPEVFPEDFPGLTPTRQVVFQIDLIPGAAPAAWAPYRLAPPEMKELSE</sequence>
<keyword evidence="1" id="KW-0808">Transferase</keyword>
<protein>
    <submittedName>
        <fullName evidence="1">Putative reverse transcriptase domain-containing protein</fullName>
    </submittedName>
</protein>
<keyword evidence="1" id="KW-0695">RNA-directed DNA polymerase</keyword>
<organism evidence="1">
    <name type="scientific">Tanacetum cinerariifolium</name>
    <name type="common">Dalmatian daisy</name>
    <name type="synonym">Chrysanthemum cinerariifolium</name>
    <dbReference type="NCBI Taxonomy" id="118510"/>
    <lineage>
        <taxon>Eukaryota</taxon>
        <taxon>Viridiplantae</taxon>
        <taxon>Streptophyta</taxon>
        <taxon>Embryophyta</taxon>
        <taxon>Tracheophyta</taxon>
        <taxon>Spermatophyta</taxon>
        <taxon>Magnoliopsida</taxon>
        <taxon>eudicotyledons</taxon>
        <taxon>Gunneridae</taxon>
        <taxon>Pentapetalae</taxon>
        <taxon>asterids</taxon>
        <taxon>campanulids</taxon>
        <taxon>Asterales</taxon>
        <taxon>Asteraceae</taxon>
        <taxon>Asteroideae</taxon>
        <taxon>Anthemideae</taxon>
        <taxon>Anthemidinae</taxon>
        <taxon>Tanacetum</taxon>
    </lineage>
</organism>
<gene>
    <name evidence="1" type="ORF">Tci_904553</name>
</gene>
<keyword evidence="1" id="KW-0548">Nucleotidyltransferase</keyword>
<dbReference type="PANTHER" id="PTHR15503:SF45">
    <property type="entry name" value="RNA-DIRECTED DNA POLYMERASE HOMOLOG"/>
    <property type="match status" value="1"/>
</dbReference>